<evidence type="ECO:0000313" key="2">
    <source>
        <dbReference type="EMBL" id="PRQ35452.1"/>
    </source>
</evidence>
<dbReference type="EMBL" id="PDCK01000043">
    <property type="protein sequence ID" value="PRQ35452.1"/>
    <property type="molecule type" value="Genomic_DNA"/>
</dbReference>
<feature type="region of interest" description="Disordered" evidence="1">
    <location>
        <begin position="1"/>
        <end position="20"/>
    </location>
</feature>
<evidence type="ECO:0000256" key="1">
    <source>
        <dbReference type="SAM" id="MobiDB-lite"/>
    </source>
</evidence>
<gene>
    <name evidence="2" type="ORF">RchiOBHm_Chr5g0080191</name>
</gene>
<dbReference type="AlphaFoldDB" id="A0A2P6QMN8"/>
<reference evidence="2 3" key="1">
    <citation type="journal article" date="2018" name="Nat. Genet.">
        <title>The Rosa genome provides new insights in the design of modern roses.</title>
        <authorList>
            <person name="Bendahmane M."/>
        </authorList>
    </citation>
    <scope>NUCLEOTIDE SEQUENCE [LARGE SCALE GENOMIC DNA]</scope>
    <source>
        <strain evidence="3">cv. Old Blush</strain>
    </source>
</reference>
<evidence type="ECO:0000313" key="3">
    <source>
        <dbReference type="Proteomes" id="UP000238479"/>
    </source>
</evidence>
<accession>A0A2P6QMN8</accession>
<proteinExistence type="predicted"/>
<name>A0A2P6QMN8_ROSCH</name>
<organism evidence="2 3">
    <name type="scientific">Rosa chinensis</name>
    <name type="common">China rose</name>
    <dbReference type="NCBI Taxonomy" id="74649"/>
    <lineage>
        <taxon>Eukaryota</taxon>
        <taxon>Viridiplantae</taxon>
        <taxon>Streptophyta</taxon>
        <taxon>Embryophyta</taxon>
        <taxon>Tracheophyta</taxon>
        <taxon>Spermatophyta</taxon>
        <taxon>Magnoliopsida</taxon>
        <taxon>eudicotyledons</taxon>
        <taxon>Gunneridae</taxon>
        <taxon>Pentapetalae</taxon>
        <taxon>rosids</taxon>
        <taxon>fabids</taxon>
        <taxon>Rosales</taxon>
        <taxon>Rosaceae</taxon>
        <taxon>Rosoideae</taxon>
        <taxon>Rosoideae incertae sedis</taxon>
        <taxon>Rosa</taxon>
    </lineage>
</organism>
<dbReference type="Proteomes" id="UP000238479">
    <property type="component" value="Chromosome 5"/>
</dbReference>
<comment type="caution">
    <text evidence="2">The sequence shown here is derived from an EMBL/GenBank/DDBJ whole genome shotgun (WGS) entry which is preliminary data.</text>
</comment>
<feature type="region of interest" description="Disordered" evidence="1">
    <location>
        <begin position="37"/>
        <end position="63"/>
    </location>
</feature>
<dbReference type="Gramene" id="PRQ35452">
    <property type="protein sequence ID" value="PRQ35452"/>
    <property type="gene ID" value="RchiOBHm_Chr5g0080191"/>
</dbReference>
<sequence>MKKKEIEGRSNFAHSFPLSQNPLCSQKAKTLTIATTPSPLAALSPPPSLPPLLLQRDLLQRRR</sequence>
<keyword evidence="3" id="KW-1185">Reference proteome</keyword>
<protein>
    <submittedName>
        <fullName evidence="2">Uncharacterized protein</fullName>
    </submittedName>
</protein>